<dbReference type="Pfam" id="PF00117">
    <property type="entry name" value="GATase"/>
    <property type="match status" value="1"/>
</dbReference>
<sequence length="242" mass="27053">MRNKILLVDHAGQPREDRVSKALVALGHDIEWCCPVKGDLLPDDFDSYRAAIVYGGMECANDPLPHLDLETDWIARWVRSTKPYLGICLGGQLLAKALGGKVYRHAQAKKEIGFYQVKRSQTLEQSEPGLFHDCLGELPEFLFQWHEDGFELPGGACNLAGSELFPSQAFVCRGEGVLENKVIGLQFHPEVTREIATVWLDTFPAALEASGAQSRDEIEQGFLKYDPAVDRWAKDFLAHWLG</sequence>
<reference evidence="2" key="1">
    <citation type="submission" date="2022-12" db="EMBL/GenBank/DDBJ databases">
        <title>Bacterial isolates from different developmental stages of Nematostella vectensis.</title>
        <authorList>
            <person name="Fraune S."/>
        </authorList>
    </citation>
    <scope>NUCLEOTIDE SEQUENCE</scope>
    <source>
        <strain evidence="2">G21630-S1</strain>
    </source>
</reference>
<dbReference type="Proteomes" id="UP001069802">
    <property type="component" value="Unassembled WGS sequence"/>
</dbReference>
<keyword evidence="2" id="KW-0378">Hydrolase</keyword>
<organism evidence="2 3">
    <name type="scientific">Kiloniella laminariae</name>
    <dbReference type="NCBI Taxonomy" id="454162"/>
    <lineage>
        <taxon>Bacteria</taxon>
        <taxon>Pseudomonadati</taxon>
        <taxon>Pseudomonadota</taxon>
        <taxon>Alphaproteobacteria</taxon>
        <taxon>Rhodospirillales</taxon>
        <taxon>Kiloniellaceae</taxon>
        <taxon>Kiloniella</taxon>
    </lineage>
</organism>
<protein>
    <submittedName>
        <fullName evidence="2">Gamma-glutamyl-gamma-aminobutyrate hydrolase family protein</fullName>
    </submittedName>
</protein>
<proteinExistence type="predicted"/>
<feature type="domain" description="Glutamine amidotransferase" evidence="1">
    <location>
        <begin position="74"/>
        <end position="193"/>
    </location>
</feature>
<dbReference type="InterPro" id="IPR029062">
    <property type="entry name" value="Class_I_gatase-like"/>
</dbReference>
<dbReference type="InterPro" id="IPR017926">
    <property type="entry name" value="GATASE"/>
</dbReference>
<gene>
    <name evidence="2" type="ORF">O4H49_19040</name>
</gene>
<name>A0ABT4LP47_9PROT</name>
<dbReference type="EMBL" id="JAPWGY010000012">
    <property type="protein sequence ID" value="MCZ4282889.1"/>
    <property type="molecule type" value="Genomic_DNA"/>
</dbReference>
<dbReference type="SUPFAM" id="SSF52317">
    <property type="entry name" value="Class I glutamine amidotransferase-like"/>
    <property type="match status" value="1"/>
</dbReference>
<evidence type="ECO:0000313" key="2">
    <source>
        <dbReference type="EMBL" id="MCZ4282889.1"/>
    </source>
</evidence>
<dbReference type="PROSITE" id="PS51273">
    <property type="entry name" value="GATASE_TYPE_1"/>
    <property type="match status" value="1"/>
</dbReference>
<dbReference type="PANTHER" id="PTHR42695">
    <property type="entry name" value="GLUTAMINE AMIDOTRANSFERASE YLR126C-RELATED"/>
    <property type="match status" value="1"/>
</dbReference>
<dbReference type="CDD" id="cd01741">
    <property type="entry name" value="GATase1_1"/>
    <property type="match status" value="1"/>
</dbReference>
<dbReference type="PANTHER" id="PTHR42695:SF5">
    <property type="entry name" value="GLUTAMINE AMIDOTRANSFERASE YLR126C-RELATED"/>
    <property type="match status" value="1"/>
</dbReference>
<keyword evidence="3" id="KW-1185">Reference proteome</keyword>
<dbReference type="RefSeq" id="WP_269425031.1">
    <property type="nucleotide sequence ID" value="NZ_JAPWGY010000012.1"/>
</dbReference>
<accession>A0ABT4LP47</accession>
<comment type="caution">
    <text evidence="2">The sequence shown here is derived from an EMBL/GenBank/DDBJ whole genome shotgun (WGS) entry which is preliminary data.</text>
</comment>
<evidence type="ECO:0000313" key="3">
    <source>
        <dbReference type="Proteomes" id="UP001069802"/>
    </source>
</evidence>
<dbReference type="Gene3D" id="3.40.50.880">
    <property type="match status" value="1"/>
</dbReference>
<dbReference type="GO" id="GO:0016787">
    <property type="term" value="F:hydrolase activity"/>
    <property type="evidence" value="ECO:0007669"/>
    <property type="project" value="UniProtKB-KW"/>
</dbReference>
<evidence type="ECO:0000259" key="1">
    <source>
        <dbReference type="Pfam" id="PF00117"/>
    </source>
</evidence>
<dbReference type="InterPro" id="IPR044992">
    <property type="entry name" value="ChyE-like"/>
</dbReference>